<proteinExistence type="predicted"/>
<organism evidence="2 3">
    <name type="scientific">Lineolata rhizophorae</name>
    <dbReference type="NCBI Taxonomy" id="578093"/>
    <lineage>
        <taxon>Eukaryota</taxon>
        <taxon>Fungi</taxon>
        <taxon>Dikarya</taxon>
        <taxon>Ascomycota</taxon>
        <taxon>Pezizomycotina</taxon>
        <taxon>Dothideomycetes</taxon>
        <taxon>Dothideomycetes incertae sedis</taxon>
        <taxon>Lineolatales</taxon>
        <taxon>Lineolataceae</taxon>
        <taxon>Lineolata</taxon>
    </lineage>
</organism>
<name>A0A6A6PEJ2_9PEZI</name>
<accession>A0A6A6PEJ2</accession>
<evidence type="ECO:0000256" key="1">
    <source>
        <dbReference type="SAM" id="MobiDB-lite"/>
    </source>
</evidence>
<sequence>MGRTAVPVSGGKERGWMAAERLRIAIDIVATARGTSLAAAAAAGDFPGGFAGDEGDDAFGDATGGDEADGMEGVCAGVGTSTEGEKIGVGRLPTWRPASFVLVRGSGPAPSLRRQRVPGCVEAAGGGRRERLVGPGKGLLPESTPRRTGRPAVAVGRGDERAAATRNGAATRLFQSAGRGWGRRERLPGVSVNRAVRAELARLFGVLTRGHGTGGAGRSSPSIERRRRALA</sequence>
<keyword evidence="3" id="KW-1185">Reference proteome</keyword>
<gene>
    <name evidence="2" type="ORF">BDY21DRAFT_368448</name>
</gene>
<evidence type="ECO:0000313" key="2">
    <source>
        <dbReference type="EMBL" id="KAF2462396.1"/>
    </source>
</evidence>
<dbReference type="EMBL" id="MU001670">
    <property type="protein sequence ID" value="KAF2462396.1"/>
    <property type="molecule type" value="Genomic_DNA"/>
</dbReference>
<dbReference type="Proteomes" id="UP000799766">
    <property type="component" value="Unassembled WGS sequence"/>
</dbReference>
<protein>
    <submittedName>
        <fullName evidence="2">Uncharacterized protein</fullName>
    </submittedName>
</protein>
<reference evidence="2" key="1">
    <citation type="journal article" date="2020" name="Stud. Mycol.">
        <title>101 Dothideomycetes genomes: a test case for predicting lifestyles and emergence of pathogens.</title>
        <authorList>
            <person name="Haridas S."/>
            <person name="Albert R."/>
            <person name="Binder M."/>
            <person name="Bloem J."/>
            <person name="Labutti K."/>
            <person name="Salamov A."/>
            <person name="Andreopoulos B."/>
            <person name="Baker S."/>
            <person name="Barry K."/>
            <person name="Bills G."/>
            <person name="Bluhm B."/>
            <person name="Cannon C."/>
            <person name="Castanera R."/>
            <person name="Culley D."/>
            <person name="Daum C."/>
            <person name="Ezra D."/>
            <person name="Gonzalez J."/>
            <person name="Henrissat B."/>
            <person name="Kuo A."/>
            <person name="Liang C."/>
            <person name="Lipzen A."/>
            <person name="Lutzoni F."/>
            <person name="Magnuson J."/>
            <person name="Mondo S."/>
            <person name="Nolan M."/>
            <person name="Ohm R."/>
            <person name="Pangilinan J."/>
            <person name="Park H.-J."/>
            <person name="Ramirez L."/>
            <person name="Alfaro M."/>
            <person name="Sun H."/>
            <person name="Tritt A."/>
            <person name="Yoshinaga Y."/>
            <person name="Zwiers L.-H."/>
            <person name="Turgeon B."/>
            <person name="Goodwin S."/>
            <person name="Spatafora J."/>
            <person name="Crous P."/>
            <person name="Grigoriev I."/>
        </authorList>
    </citation>
    <scope>NUCLEOTIDE SEQUENCE</scope>
    <source>
        <strain evidence="2">ATCC 16933</strain>
    </source>
</reference>
<evidence type="ECO:0000313" key="3">
    <source>
        <dbReference type="Proteomes" id="UP000799766"/>
    </source>
</evidence>
<dbReference type="AlphaFoldDB" id="A0A6A6PEJ2"/>
<feature type="region of interest" description="Disordered" evidence="1">
    <location>
        <begin position="209"/>
        <end position="231"/>
    </location>
</feature>